<dbReference type="PIRSF" id="PIRSF005962">
    <property type="entry name" value="Pept_M20D_amidohydro"/>
    <property type="match status" value="1"/>
</dbReference>
<dbReference type="EMBL" id="JADKNH010000008">
    <property type="protein sequence ID" value="MBF4694183.1"/>
    <property type="molecule type" value="Genomic_DNA"/>
</dbReference>
<evidence type="ECO:0000313" key="2">
    <source>
        <dbReference type="EMBL" id="MBF4694183.1"/>
    </source>
</evidence>
<dbReference type="PANTHER" id="PTHR11014:SF63">
    <property type="entry name" value="METALLOPEPTIDASE, PUTATIVE (AFU_ORTHOLOGUE AFUA_6G09600)-RELATED"/>
    <property type="match status" value="1"/>
</dbReference>
<reference evidence="2 3" key="1">
    <citation type="submission" date="2020-11" db="EMBL/GenBank/DDBJ databases">
        <title>Fusibacter basophilias sp. nov.</title>
        <authorList>
            <person name="Qiu D."/>
        </authorList>
    </citation>
    <scope>NUCLEOTIDE SEQUENCE [LARGE SCALE GENOMIC DNA]</scope>
    <source>
        <strain evidence="2 3">Q10-2</strain>
    </source>
</reference>
<evidence type="ECO:0000259" key="1">
    <source>
        <dbReference type="Pfam" id="PF07687"/>
    </source>
</evidence>
<dbReference type="NCBIfam" id="TIGR01891">
    <property type="entry name" value="amidohydrolases"/>
    <property type="match status" value="1"/>
</dbReference>
<comment type="caution">
    <text evidence="2">The sequence shown here is derived from an EMBL/GenBank/DDBJ whole genome shotgun (WGS) entry which is preliminary data.</text>
</comment>
<keyword evidence="3" id="KW-1185">Reference proteome</keyword>
<dbReference type="CDD" id="cd08019">
    <property type="entry name" value="M20_Acy1-like"/>
    <property type="match status" value="1"/>
</dbReference>
<dbReference type="SUPFAM" id="SSF55031">
    <property type="entry name" value="Bacterial exopeptidase dimerisation domain"/>
    <property type="match status" value="1"/>
</dbReference>
<proteinExistence type="predicted"/>
<sequence>MDVNRVLEGQAEYVVNMRREFHANPEVSWQEYRTSKRIKEELDKANIEWKACAETGIVATITGGLPGGVVALRADMDALPVAEKNEVSYKSVNQGVMHACGHDGHSAMLLGAAKVLQALKDEIPGTVKLLFQPAEEMVEGAKRMVAENAIDAVDAILGIHLWNDLETGKMNIQSGPRMASGDYVVIDFKGKGGHGSMPDQTVDPIVVASAFVMNSQTILSREKSPMESVVFTVGELKAGSRFNIIPESAHLEGTLRCYGEEARDRFADAIKRHAHETAKTFGAEATVTIHKGTPATINDPEISKFAAKVAEGIVGHDHMVYQEKTTGSEDMAYYLQKIPGVMAFVGSGHKDSALSFPHHHPNFDINEESLKYGTALYVRFALDYLNRI</sequence>
<dbReference type="InterPro" id="IPR011650">
    <property type="entry name" value="Peptidase_M20_dimer"/>
</dbReference>
<organism evidence="2 3">
    <name type="scientific">Fusibacter ferrireducens</name>
    <dbReference type="NCBI Taxonomy" id="2785058"/>
    <lineage>
        <taxon>Bacteria</taxon>
        <taxon>Bacillati</taxon>
        <taxon>Bacillota</taxon>
        <taxon>Clostridia</taxon>
        <taxon>Eubacteriales</taxon>
        <taxon>Eubacteriales Family XII. Incertae Sedis</taxon>
        <taxon>Fusibacter</taxon>
    </lineage>
</organism>
<dbReference type="RefSeq" id="WP_194702424.1">
    <property type="nucleotide sequence ID" value="NZ_JADKNH010000008.1"/>
</dbReference>
<feature type="domain" description="Peptidase M20 dimerisation" evidence="1">
    <location>
        <begin position="185"/>
        <end position="278"/>
    </location>
</feature>
<gene>
    <name evidence="2" type="ORF">ISU02_13760</name>
</gene>
<dbReference type="Pfam" id="PF01546">
    <property type="entry name" value="Peptidase_M20"/>
    <property type="match status" value="1"/>
</dbReference>
<dbReference type="PANTHER" id="PTHR11014">
    <property type="entry name" value="PEPTIDASE M20 FAMILY MEMBER"/>
    <property type="match status" value="1"/>
</dbReference>
<dbReference type="SUPFAM" id="SSF53187">
    <property type="entry name" value="Zn-dependent exopeptidases"/>
    <property type="match status" value="1"/>
</dbReference>
<protein>
    <submittedName>
        <fullName evidence="2">Amidohydrolase</fullName>
    </submittedName>
</protein>
<accession>A0ABR9ZUP1</accession>
<dbReference type="InterPro" id="IPR017439">
    <property type="entry name" value="Amidohydrolase"/>
</dbReference>
<dbReference type="InterPro" id="IPR002933">
    <property type="entry name" value="Peptidase_M20"/>
</dbReference>
<dbReference type="Gene3D" id="3.30.70.360">
    <property type="match status" value="1"/>
</dbReference>
<dbReference type="Proteomes" id="UP000614200">
    <property type="component" value="Unassembled WGS sequence"/>
</dbReference>
<dbReference type="Pfam" id="PF07687">
    <property type="entry name" value="M20_dimer"/>
    <property type="match status" value="1"/>
</dbReference>
<dbReference type="Gene3D" id="3.40.630.10">
    <property type="entry name" value="Zn peptidases"/>
    <property type="match status" value="1"/>
</dbReference>
<dbReference type="InterPro" id="IPR036264">
    <property type="entry name" value="Bact_exopeptidase_dim_dom"/>
</dbReference>
<name>A0ABR9ZUP1_9FIRM</name>
<evidence type="ECO:0000313" key="3">
    <source>
        <dbReference type="Proteomes" id="UP000614200"/>
    </source>
</evidence>